<dbReference type="EMBL" id="FOSB01000011">
    <property type="protein sequence ID" value="SFK31173.1"/>
    <property type="molecule type" value="Genomic_DNA"/>
</dbReference>
<dbReference type="PROSITE" id="PS51257">
    <property type="entry name" value="PROKAR_LIPOPROTEIN"/>
    <property type="match status" value="1"/>
</dbReference>
<evidence type="ECO:0000313" key="2">
    <source>
        <dbReference type="Proteomes" id="UP000183557"/>
    </source>
</evidence>
<reference evidence="2" key="1">
    <citation type="submission" date="2016-10" db="EMBL/GenBank/DDBJ databases">
        <authorList>
            <person name="Varghese N."/>
            <person name="Submissions S."/>
        </authorList>
    </citation>
    <scope>NUCLEOTIDE SEQUENCE [LARGE SCALE GENOMIC DNA]</scope>
    <source>
        <strain evidence="2">CGMCC 1.3704</strain>
    </source>
</reference>
<dbReference type="AlphaFoldDB" id="A0A1I3YHE5"/>
<dbReference type="OrthoDB" id="2966615at2"/>
<proteinExistence type="predicted"/>
<evidence type="ECO:0000313" key="1">
    <source>
        <dbReference type="EMBL" id="SFK31173.1"/>
    </source>
</evidence>
<name>A0A1I3YHE5_HALDA</name>
<dbReference type="Proteomes" id="UP000183557">
    <property type="component" value="Unassembled WGS sequence"/>
</dbReference>
<organism evidence="1 2">
    <name type="scientific">Halobacillus dabanensis</name>
    <dbReference type="NCBI Taxonomy" id="240302"/>
    <lineage>
        <taxon>Bacteria</taxon>
        <taxon>Bacillati</taxon>
        <taxon>Bacillota</taxon>
        <taxon>Bacilli</taxon>
        <taxon>Bacillales</taxon>
        <taxon>Bacillaceae</taxon>
        <taxon>Halobacillus</taxon>
    </lineage>
</organism>
<protein>
    <submittedName>
        <fullName evidence="1">Uncharacterized protein</fullName>
    </submittedName>
</protein>
<sequence>MKNAIQNTNHLLLLIFVFILTGCSNESPEEAIKNSWSSEIKVNDIISRQKTEDRRVVLFTAQGTDEGDKFEKVGFALLKRQGDKDWDLIVSDITAITDDSYSVRHSVLHYETDNGNVT</sequence>
<keyword evidence="2" id="KW-1185">Reference proteome</keyword>
<gene>
    <name evidence="1" type="ORF">SAMN04487936_1119</name>
</gene>
<dbReference type="RefSeq" id="WP_075037661.1">
    <property type="nucleotide sequence ID" value="NZ_FOSB01000011.1"/>
</dbReference>
<accession>A0A1I3YHE5</accession>